<evidence type="ECO:0000313" key="2">
    <source>
        <dbReference type="EMBL" id="ACG40744.1"/>
    </source>
</evidence>
<organism evidence="2">
    <name type="scientific">Zea mays</name>
    <name type="common">Maize</name>
    <dbReference type="NCBI Taxonomy" id="4577"/>
    <lineage>
        <taxon>Eukaryota</taxon>
        <taxon>Viridiplantae</taxon>
        <taxon>Streptophyta</taxon>
        <taxon>Embryophyta</taxon>
        <taxon>Tracheophyta</taxon>
        <taxon>Spermatophyta</taxon>
        <taxon>Magnoliopsida</taxon>
        <taxon>Liliopsida</taxon>
        <taxon>Poales</taxon>
        <taxon>Poaceae</taxon>
        <taxon>PACMAD clade</taxon>
        <taxon>Panicoideae</taxon>
        <taxon>Andropogonodae</taxon>
        <taxon>Andropogoneae</taxon>
        <taxon>Tripsacinae</taxon>
        <taxon>Zea</taxon>
    </lineage>
</organism>
<accession>B6TUG1</accession>
<name>B6TUG1_MAIZE</name>
<evidence type="ECO:0000256" key="1">
    <source>
        <dbReference type="SAM" id="Phobius"/>
    </source>
</evidence>
<reference evidence="2" key="1">
    <citation type="journal article" date="2009" name="Plant Mol. Biol.">
        <title>Insights into corn genes derived from large-scale cDNA sequencing.</title>
        <authorList>
            <person name="Alexandrov N.N."/>
            <person name="Brover V.V."/>
            <person name="Freidin S."/>
            <person name="Troukhan M.E."/>
            <person name="Tatarinova T.V."/>
            <person name="Zhang H."/>
            <person name="Swaller T.J."/>
            <person name="Lu Y.P."/>
            <person name="Bouck J."/>
            <person name="Flavell R.B."/>
            <person name="Feldmann K.A."/>
        </authorList>
    </citation>
    <scope>NUCLEOTIDE SEQUENCE</scope>
</reference>
<keyword evidence="1" id="KW-0812">Transmembrane</keyword>
<sequence length="279" mass="31191">MLLLVFLGDGKHLCWWYVWPLVMYLGGGGGGSHLCWWYIRLLVVYLSSSGKHLGTRYVQLLLVHLVDCSARERDLISREIVEFLLHRYSSGEGGFDGYPPPAHDVAREALDPGGPVVAEGADGPCQVGGCQQVVRERRHQQRLEGFDHDVVERGAELLGHAVIRGAAEQHDDLATHVTILGARVAACLDHAVDRLESAVERLPPPQGKPALLVGHSSGCEQARRMRTVDERVQELEIRWGELETWRALLYRTSRRSPTRVCVTITTHPFRFPRSSALKK</sequence>
<dbReference type="EMBL" id="EU968626">
    <property type="protein sequence ID" value="ACG40744.1"/>
    <property type="molecule type" value="mRNA"/>
</dbReference>
<keyword evidence="1" id="KW-1133">Transmembrane helix</keyword>
<proteinExistence type="evidence at transcript level"/>
<feature type="transmembrane region" description="Helical" evidence="1">
    <location>
        <begin position="16"/>
        <end position="39"/>
    </location>
</feature>
<keyword evidence="1" id="KW-0472">Membrane</keyword>
<dbReference type="AlphaFoldDB" id="B6TUG1"/>
<protein>
    <submittedName>
        <fullName evidence="2">Uncharacterized protein</fullName>
    </submittedName>
</protein>